<proteinExistence type="predicted"/>
<evidence type="ECO:0000313" key="3">
    <source>
        <dbReference type="Proteomes" id="UP001218188"/>
    </source>
</evidence>
<accession>A0AAD6SS35</accession>
<feature type="compositionally biased region" description="Low complexity" evidence="1">
    <location>
        <begin position="330"/>
        <end position="341"/>
    </location>
</feature>
<feature type="region of interest" description="Disordered" evidence="1">
    <location>
        <begin position="287"/>
        <end position="341"/>
    </location>
</feature>
<evidence type="ECO:0000313" key="2">
    <source>
        <dbReference type="EMBL" id="KAJ7032848.1"/>
    </source>
</evidence>
<feature type="compositionally biased region" description="Low complexity" evidence="1">
    <location>
        <begin position="298"/>
        <end position="311"/>
    </location>
</feature>
<name>A0AAD6SS35_9AGAR</name>
<reference evidence="2" key="1">
    <citation type="submission" date="2023-03" db="EMBL/GenBank/DDBJ databases">
        <title>Massive genome expansion in bonnet fungi (Mycena s.s.) driven by repeated elements and novel gene families across ecological guilds.</title>
        <authorList>
            <consortium name="Lawrence Berkeley National Laboratory"/>
            <person name="Harder C.B."/>
            <person name="Miyauchi S."/>
            <person name="Viragh M."/>
            <person name="Kuo A."/>
            <person name="Thoen E."/>
            <person name="Andreopoulos B."/>
            <person name="Lu D."/>
            <person name="Skrede I."/>
            <person name="Drula E."/>
            <person name="Henrissat B."/>
            <person name="Morin E."/>
            <person name="Kohler A."/>
            <person name="Barry K."/>
            <person name="LaButti K."/>
            <person name="Morin E."/>
            <person name="Salamov A."/>
            <person name="Lipzen A."/>
            <person name="Mereny Z."/>
            <person name="Hegedus B."/>
            <person name="Baldrian P."/>
            <person name="Stursova M."/>
            <person name="Weitz H."/>
            <person name="Taylor A."/>
            <person name="Grigoriev I.V."/>
            <person name="Nagy L.G."/>
            <person name="Martin F."/>
            <person name="Kauserud H."/>
        </authorList>
    </citation>
    <scope>NUCLEOTIDE SEQUENCE</scope>
    <source>
        <strain evidence="2">CBHHK200</strain>
    </source>
</reference>
<evidence type="ECO:0000256" key="1">
    <source>
        <dbReference type="SAM" id="MobiDB-lite"/>
    </source>
</evidence>
<dbReference type="Proteomes" id="UP001218188">
    <property type="component" value="Unassembled WGS sequence"/>
</dbReference>
<comment type="caution">
    <text evidence="2">The sequence shown here is derived from an EMBL/GenBank/DDBJ whole genome shotgun (WGS) entry which is preliminary data.</text>
</comment>
<dbReference type="AlphaFoldDB" id="A0AAD6SS35"/>
<gene>
    <name evidence="2" type="ORF">C8F04DRAFT_1105978</name>
</gene>
<dbReference type="EMBL" id="JARJCM010000069">
    <property type="protein sequence ID" value="KAJ7032848.1"/>
    <property type="molecule type" value="Genomic_DNA"/>
</dbReference>
<organism evidence="2 3">
    <name type="scientific">Mycena alexandri</name>
    <dbReference type="NCBI Taxonomy" id="1745969"/>
    <lineage>
        <taxon>Eukaryota</taxon>
        <taxon>Fungi</taxon>
        <taxon>Dikarya</taxon>
        <taxon>Basidiomycota</taxon>
        <taxon>Agaricomycotina</taxon>
        <taxon>Agaricomycetes</taxon>
        <taxon>Agaricomycetidae</taxon>
        <taxon>Agaricales</taxon>
        <taxon>Marasmiineae</taxon>
        <taxon>Mycenaceae</taxon>
        <taxon>Mycena</taxon>
    </lineage>
</organism>
<keyword evidence="3" id="KW-1185">Reference proteome</keyword>
<protein>
    <submittedName>
        <fullName evidence="2">Uncharacterized protein</fullName>
    </submittedName>
</protein>
<sequence length="440" mass="48175">MEVSTDFCPACQILYLTLPTPSTGHHTPQNKKRVYQKCPLNSFNDNSECRGFVWRDDLSPPPWGTMSSMTPATTPTRPNPARCVSTLCAASSKGRPGNSHCVQLFCKECCLSSSVQCRLAVHNNRPSVPSLTYDSPTLPLAPPAFAGPYARMIPPDYAHKIVHNNFTVASSSTRLQTEVYRMESQTMIKVKYWVKNDQSALTFSVPVPNYPWFHPKACTTITSRLSPLGLSCDVYEILDTVLNPLETTSEHDDEWINVGSAAKVKANITLYLRVPGVDCCLGLRPSTPRKRALSQGEDSSTSDPPSSSSNSDDNDDQNVTPPSSPFPMITSSSATPLSSTTPRGKYAPFPLAFACDMDAAFHQIDALPKDWPARRHFEDVLGVLGLNFVPSTYSDNLSTWKNDSLKADIARAVACGHKAGGEWGPILKEHCARSKTQSSQ</sequence>